<gene>
    <name evidence="4" type="ORF">E6Q11_05905</name>
</gene>
<evidence type="ECO:0008006" key="6">
    <source>
        <dbReference type="Google" id="ProtNLM"/>
    </source>
</evidence>
<comment type="caution">
    <text evidence="4">The sequence shown here is derived from an EMBL/GenBank/DDBJ whole genome shotgun (WGS) entry which is preliminary data.</text>
</comment>
<dbReference type="GO" id="GO:0097367">
    <property type="term" value="F:carbohydrate derivative binding"/>
    <property type="evidence" value="ECO:0007669"/>
    <property type="project" value="InterPro"/>
</dbReference>
<accession>A0A5C7J5V8</accession>
<dbReference type="GO" id="GO:0048029">
    <property type="term" value="F:monosaccharide binding"/>
    <property type="evidence" value="ECO:0007669"/>
    <property type="project" value="TreeGrafter"/>
</dbReference>
<dbReference type="Pfam" id="PF00342">
    <property type="entry name" value="PGI"/>
    <property type="match status" value="1"/>
</dbReference>
<keyword evidence="1" id="KW-0312">Gluconeogenesis</keyword>
<reference evidence="4 5" key="1">
    <citation type="submission" date="2018-09" db="EMBL/GenBank/DDBJ databases">
        <title>Metagenome Assembled Genomes from an Advanced Water Purification Facility.</title>
        <authorList>
            <person name="Stamps B.W."/>
            <person name="Spear J.R."/>
        </authorList>
    </citation>
    <scope>NUCLEOTIDE SEQUENCE [LARGE SCALE GENOMIC DNA]</scope>
    <source>
        <strain evidence="4">Bin_63_2</strain>
    </source>
</reference>
<dbReference type="EMBL" id="SSDS01000093">
    <property type="protein sequence ID" value="TXG75926.1"/>
    <property type="molecule type" value="Genomic_DNA"/>
</dbReference>
<evidence type="ECO:0000313" key="5">
    <source>
        <dbReference type="Proteomes" id="UP000321026"/>
    </source>
</evidence>
<organism evidence="4 5">
    <name type="scientific">Candidatus Dojkabacteria bacterium</name>
    <dbReference type="NCBI Taxonomy" id="2099670"/>
    <lineage>
        <taxon>Bacteria</taxon>
        <taxon>Candidatus Dojkabacteria</taxon>
    </lineage>
</organism>
<dbReference type="SUPFAM" id="SSF53697">
    <property type="entry name" value="SIS domain"/>
    <property type="match status" value="1"/>
</dbReference>
<sequence length="192" mass="21382">MTNFSLSTSYIDKFLSGKSFSPVIPLAEVHKALQDKTCKGADYLGWINLPEDMTNERIAEIQMHADSLRAKSDVLIVCGIGGSYLGARAVIEAFSDPSGSDVEVVFLGNHLSGREYERVFTKYRDKRLSACIISKSGTTMETAISYRLVREFLLSKYSNEEVRSRIVTVTDEKNGALRSESDKQGYTSYILP</sequence>
<keyword evidence="3" id="KW-0413">Isomerase</keyword>
<dbReference type="GO" id="GO:0051156">
    <property type="term" value="P:glucose 6-phosphate metabolic process"/>
    <property type="evidence" value="ECO:0007669"/>
    <property type="project" value="TreeGrafter"/>
</dbReference>
<keyword evidence="2" id="KW-0324">Glycolysis</keyword>
<dbReference type="GO" id="GO:0004347">
    <property type="term" value="F:glucose-6-phosphate isomerase activity"/>
    <property type="evidence" value="ECO:0007669"/>
    <property type="project" value="InterPro"/>
</dbReference>
<dbReference type="GO" id="GO:0006096">
    <property type="term" value="P:glycolytic process"/>
    <property type="evidence" value="ECO:0007669"/>
    <property type="project" value="UniProtKB-KW"/>
</dbReference>
<dbReference type="AlphaFoldDB" id="A0A5C7J5V8"/>
<name>A0A5C7J5V8_9BACT</name>
<evidence type="ECO:0000256" key="1">
    <source>
        <dbReference type="ARBA" id="ARBA00022432"/>
    </source>
</evidence>
<dbReference type="Proteomes" id="UP000321026">
    <property type="component" value="Unassembled WGS sequence"/>
</dbReference>
<evidence type="ECO:0000256" key="3">
    <source>
        <dbReference type="ARBA" id="ARBA00023235"/>
    </source>
</evidence>
<dbReference type="InterPro" id="IPR001672">
    <property type="entry name" value="G6P_Isomerase"/>
</dbReference>
<evidence type="ECO:0000256" key="2">
    <source>
        <dbReference type="ARBA" id="ARBA00023152"/>
    </source>
</evidence>
<dbReference type="PANTHER" id="PTHR11469">
    <property type="entry name" value="GLUCOSE-6-PHOSPHATE ISOMERASE"/>
    <property type="match status" value="1"/>
</dbReference>
<dbReference type="PROSITE" id="PS51463">
    <property type="entry name" value="P_GLUCOSE_ISOMERASE_3"/>
    <property type="match status" value="1"/>
</dbReference>
<proteinExistence type="predicted"/>
<dbReference type="PANTHER" id="PTHR11469:SF1">
    <property type="entry name" value="GLUCOSE-6-PHOSPHATE ISOMERASE"/>
    <property type="match status" value="1"/>
</dbReference>
<dbReference type="GO" id="GO:0006094">
    <property type="term" value="P:gluconeogenesis"/>
    <property type="evidence" value="ECO:0007669"/>
    <property type="project" value="UniProtKB-KW"/>
</dbReference>
<dbReference type="InterPro" id="IPR046348">
    <property type="entry name" value="SIS_dom_sf"/>
</dbReference>
<evidence type="ECO:0000313" key="4">
    <source>
        <dbReference type="EMBL" id="TXG75926.1"/>
    </source>
</evidence>
<dbReference type="Gene3D" id="3.40.50.10490">
    <property type="entry name" value="Glucose-6-phosphate isomerase like protein, domain 1"/>
    <property type="match status" value="1"/>
</dbReference>
<dbReference type="GO" id="GO:0005829">
    <property type="term" value="C:cytosol"/>
    <property type="evidence" value="ECO:0007669"/>
    <property type="project" value="TreeGrafter"/>
</dbReference>
<protein>
    <recommendedName>
        <fullName evidence="6">Glucose-6-phosphate isomerase</fullName>
    </recommendedName>
</protein>